<name>A0ABT5E0T0_9BACT</name>
<dbReference type="RefSeq" id="WP_272087979.1">
    <property type="nucleotide sequence ID" value="NZ_JAQNDL010000002.1"/>
</dbReference>
<accession>A0ABT5E0T0</accession>
<dbReference type="EMBL" id="JAQNDL010000002">
    <property type="protein sequence ID" value="MDC0719467.1"/>
    <property type="molecule type" value="Genomic_DNA"/>
</dbReference>
<reference evidence="1 2" key="1">
    <citation type="submission" date="2022-11" db="EMBL/GenBank/DDBJ databases">
        <title>Minimal conservation of predation-associated metabolite biosynthetic gene clusters underscores biosynthetic potential of Myxococcota including descriptions for ten novel species: Archangium lansinium sp. nov., Myxococcus landrumus sp. nov., Nannocystis bai.</title>
        <authorList>
            <person name="Ahearne A."/>
            <person name="Stevens C."/>
            <person name="Dowd S."/>
        </authorList>
    </citation>
    <scope>NUCLEOTIDE SEQUENCE [LARGE SCALE GENOMIC DNA]</scope>
    <source>
        <strain evidence="1 2">BB15-2</strain>
    </source>
</reference>
<protein>
    <recommendedName>
        <fullName evidence="3">Immunity protein 50 of polymorphic toxin system</fullName>
    </recommendedName>
</protein>
<dbReference type="Proteomes" id="UP001221686">
    <property type="component" value="Unassembled WGS sequence"/>
</dbReference>
<gene>
    <name evidence="1" type="ORF">POL25_21355</name>
</gene>
<evidence type="ECO:0000313" key="2">
    <source>
        <dbReference type="Proteomes" id="UP001221686"/>
    </source>
</evidence>
<dbReference type="PANTHER" id="PTHR31475:SF5">
    <property type="entry name" value="UPF0462 PROTEIN C4ORF33 HOMOLOG"/>
    <property type="match status" value="1"/>
</dbReference>
<sequence length="178" mass="19300">MHLVIDRTWDGRPAAPVERTTLELRARPGALELTIDAPFHRDPPPPSPPGSTPGLWNFEVVELFLHAPGDRYLELEFGPHGHSLALQLHGVRNLVATVAVEFVADALAGGRWRGRATVPADLLPPGLARCNAHAIHGQGDARRYLSALPAGGLRPDFHRPDVSEPLDPDLVRQLSLGT</sequence>
<organism evidence="1 2">
    <name type="scientific">Nannocystis bainbridge</name>
    <dbReference type="NCBI Taxonomy" id="2995303"/>
    <lineage>
        <taxon>Bacteria</taxon>
        <taxon>Pseudomonadati</taxon>
        <taxon>Myxococcota</taxon>
        <taxon>Polyangia</taxon>
        <taxon>Nannocystales</taxon>
        <taxon>Nannocystaceae</taxon>
        <taxon>Nannocystis</taxon>
    </lineage>
</organism>
<dbReference type="PANTHER" id="PTHR31475">
    <property type="entry name" value="UPF0462 PROTEIN"/>
    <property type="match status" value="1"/>
</dbReference>
<evidence type="ECO:0008006" key="3">
    <source>
        <dbReference type="Google" id="ProtNLM"/>
    </source>
</evidence>
<proteinExistence type="predicted"/>
<dbReference type="Gene3D" id="2.60.40.1190">
    <property type="match status" value="1"/>
</dbReference>
<comment type="caution">
    <text evidence="1">The sequence shown here is derived from an EMBL/GenBank/DDBJ whole genome shotgun (WGS) entry which is preliminary data.</text>
</comment>
<keyword evidence="2" id="KW-1185">Reference proteome</keyword>
<evidence type="ECO:0000313" key="1">
    <source>
        <dbReference type="EMBL" id="MDC0719467.1"/>
    </source>
</evidence>